<keyword evidence="2" id="KW-1185">Reference proteome</keyword>
<evidence type="ECO:0000313" key="1">
    <source>
        <dbReference type="EMBL" id="KAI3768985.1"/>
    </source>
</evidence>
<accession>A0ACB9FDP7</accession>
<dbReference type="Proteomes" id="UP001055879">
    <property type="component" value="Linkage Group LG01"/>
</dbReference>
<organism evidence="1 2">
    <name type="scientific">Arctium lappa</name>
    <name type="common">Greater burdock</name>
    <name type="synonym">Lappa major</name>
    <dbReference type="NCBI Taxonomy" id="4217"/>
    <lineage>
        <taxon>Eukaryota</taxon>
        <taxon>Viridiplantae</taxon>
        <taxon>Streptophyta</taxon>
        <taxon>Embryophyta</taxon>
        <taxon>Tracheophyta</taxon>
        <taxon>Spermatophyta</taxon>
        <taxon>Magnoliopsida</taxon>
        <taxon>eudicotyledons</taxon>
        <taxon>Gunneridae</taxon>
        <taxon>Pentapetalae</taxon>
        <taxon>asterids</taxon>
        <taxon>campanulids</taxon>
        <taxon>Asterales</taxon>
        <taxon>Asteraceae</taxon>
        <taxon>Carduoideae</taxon>
        <taxon>Cardueae</taxon>
        <taxon>Arctiinae</taxon>
        <taxon>Arctium</taxon>
    </lineage>
</organism>
<dbReference type="EMBL" id="CM042047">
    <property type="protein sequence ID" value="KAI3768985.1"/>
    <property type="molecule type" value="Genomic_DNA"/>
</dbReference>
<proteinExistence type="predicted"/>
<gene>
    <name evidence="1" type="ORF">L6452_00081</name>
</gene>
<protein>
    <submittedName>
        <fullName evidence="1">Uncharacterized protein</fullName>
    </submittedName>
</protein>
<reference evidence="2" key="1">
    <citation type="journal article" date="2022" name="Mol. Ecol. Resour.">
        <title>The genomes of chicory, endive, great burdock and yacon provide insights into Asteraceae palaeo-polyploidization history and plant inulin production.</title>
        <authorList>
            <person name="Fan W."/>
            <person name="Wang S."/>
            <person name="Wang H."/>
            <person name="Wang A."/>
            <person name="Jiang F."/>
            <person name="Liu H."/>
            <person name="Zhao H."/>
            <person name="Xu D."/>
            <person name="Zhang Y."/>
        </authorList>
    </citation>
    <scope>NUCLEOTIDE SEQUENCE [LARGE SCALE GENOMIC DNA]</scope>
    <source>
        <strain evidence="2">cv. Niubang</strain>
    </source>
</reference>
<reference evidence="1 2" key="2">
    <citation type="journal article" date="2022" name="Mol. Ecol. Resour.">
        <title>The genomes of chicory, endive, great burdock and yacon provide insights into Asteraceae paleo-polyploidization history and plant inulin production.</title>
        <authorList>
            <person name="Fan W."/>
            <person name="Wang S."/>
            <person name="Wang H."/>
            <person name="Wang A."/>
            <person name="Jiang F."/>
            <person name="Liu H."/>
            <person name="Zhao H."/>
            <person name="Xu D."/>
            <person name="Zhang Y."/>
        </authorList>
    </citation>
    <scope>NUCLEOTIDE SEQUENCE [LARGE SCALE GENOMIC DNA]</scope>
    <source>
        <strain evidence="2">cv. Niubang</strain>
    </source>
</reference>
<sequence length="374" mass="40049">MAVVATSAAGGGATTALYLLVCVLVFFSGLIKLSVCKTPAAPAVYMFGDSLVDVGNNNYLPLSIAKADFPHNGVDYPTGKPTGRFSNGKNAADFLAKNMGLPTSPPYLSLTGGVKPPITGVSFASGGAGILNGTGDIVLQQAISLAQQVEYFASVHDELVQRLGPSGAQMHLSKSLFAIIIGSNDLFAHFTIGSIVSNQSNPQRYVDLMTSTFRNLLKTLYGLGARKVAVTGVGEIGCCPVQRKMNKTGECNVELNYWSAKYNDGLKIMLEGLKCDSPGLNYAYFDTYGAMANLFEKPDTYGFTEIKKACCGLGNLNADVPCIPISTYCSNRNNHVFWDLYHPTEAVSNMFSDLLYNGSQEYTLPMNVKQLLGI</sequence>
<evidence type="ECO:0000313" key="2">
    <source>
        <dbReference type="Proteomes" id="UP001055879"/>
    </source>
</evidence>
<comment type="caution">
    <text evidence="1">The sequence shown here is derived from an EMBL/GenBank/DDBJ whole genome shotgun (WGS) entry which is preliminary data.</text>
</comment>
<name>A0ACB9FDP7_ARCLA</name>